<dbReference type="AlphaFoldDB" id="A0A2V1D1H7"/>
<proteinExistence type="predicted"/>
<keyword evidence="2" id="KW-1185">Reference proteome</keyword>
<accession>A0A2V1D1H7</accession>
<protein>
    <submittedName>
        <fullName evidence="1">Uncharacterized protein</fullName>
    </submittedName>
</protein>
<dbReference type="STRING" id="97972.A0A2V1D1H7"/>
<name>A0A2V1D1H7_9PLEO</name>
<dbReference type="SUPFAM" id="SSF53098">
    <property type="entry name" value="Ribonuclease H-like"/>
    <property type="match status" value="1"/>
</dbReference>
<dbReference type="InterPro" id="IPR036397">
    <property type="entry name" value="RNaseH_sf"/>
</dbReference>
<gene>
    <name evidence="1" type="ORF">DM02DRAFT_702719</name>
</gene>
<reference evidence="1 2" key="1">
    <citation type="journal article" date="2018" name="Sci. Rep.">
        <title>Comparative genomics provides insights into the lifestyle and reveals functional heterogeneity of dark septate endophytic fungi.</title>
        <authorList>
            <person name="Knapp D.G."/>
            <person name="Nemeth J.B."/>
            <person name="Barry K."/>
            <person name="Hainaut M."/>
            <person name="Henrissat B."/>
            <person name="Johnson J."/>
            <person name="Kuo A."/>
            <person name="Lim J.H.P."/>
            <person name="Lipzen A."/>
            <person name="Nolan M."/>
            <person name="Ohm R.A."/>
            <person name="Tamas L."/>
            <person name="Grigoriev I.V."/>
            <person name="Spatafora J.W."/>
            <person name="Nagy L.G."/>
            <person name="Kovacs G.M."/>
        </authorList>
    </citation>
    <scope>NUCLEOTIDE SEQUENCE [LARGE SCALE GENOMIC DNA]</scope>
    <source>
        <strain evidence="1 2">DSE2036</strain>
    </source>
</reference>
<dbReference type="InterPro" id="IPR012337">
    <property type="entry name" value="RNaseH-like_sf"/>
</dbReference>
<dbReference type="Gene3D" id="3.30.420.10">
    <property type="entry name" value="Ribonuclease H-like superfamily/Ribonuclease H"/>
    <property type="match status" value="1"/>
</dbReference>
<evidence type="ECO:0000313" key="2">
    <source>
        <dbReference type="Proteomes" id="UP000244855"/>
    </source>
</evidence>
<sequence length="266" mass="29579">MSSTAPNLSNWCRIAPEGSSIQHIPDLDSLRRHLSEGAVLVAFDTESYGHFHKDRLRPTGEASELGFAALQWPRPALRLNVPCKDFAYGNGVELLTVQLQQRTCKSLERTTSPIKHVNGLEETKQNIYQFLPESTKVKVILVGYHLSTEFRWIAMNCPALIKSFAAWVDVQELVMQQHAPRSTDTPSRQVSLKAALHAMGLAISPNTHKQHRAANDASRTLQLLSGFLMSRPFTPTPSHHPHSESGVHESALLVASIPESRKPEEV</sequence>
<evidence type="ECO:0000313" key="1">
    <source>
        <dbReference type="EMBL" id="PVH91845.1"/>
    </source>
</evidence>
<dbReference type="Proteomes" id="UP000244855">
    <property type="component" value="Unassembled WGS sequence"/>
</dbReference>
<organism evidence="1 2">
    <name type="scientific">Periconia macrospinosa</name>
    <dbReference type="NCBI Taxonomy" id="97972"/>
    <lineage>
        <taxon>Eukaryota</taxon>
        <taxon>Fungi</taxon>
        <taxon>Dikarya</taxon>
        <taxon>Ascomycota</taxon>
        <taxon>Pezizomycotina</taxon>
        <taxon>Dothideomycetes</taxon>
        <taxon>Pleosporomycetidae</taxon>
        <taxon>Pleosporales</taxon>
        <taxon>Massarineae</taxon>
        <taxon>Periconiaceae</taxon>
        <taxon>Periconia</taxon>
    </lineage>
</organism>
<dbReference type="OrthoDB" id="3945442at2759"/>
<dbReference type="EMBL" id="KZ805769">
    <property type="protein sequence ID" value="PVH91845.1"/>
    <property type="molecule type" value="Genomic_DNA"/>
</dbReference>
<dbReference type="GO" id="GO:0003676">
    <property type="term" value="F:nucleic acid binding"/>
    <property type="evidence" value="ECO:0007669"/>
    <property type="project" value="InterPro"/>
</dbReference>